<evidence type="ECO:0000313" key="1">
    <source>
        <dbReference type="Proteomes" id="UP000095287"/>
    </source>
</evidence>
<organism evidence="1 2">
    <name type="scientific">Steinernema glaseri</name>
    <dbReference type="NCBI Taxonomy" id="37863"/>
    <lineage>
        <taxon>Eukaryota</taxon>
        <taxon>Metazoa</taxon>
        <taxon>Ecdysozoa</taxon>
        <taxon>Nematoda</taxon>
        <taxon>Chromadorea</taxon>
        <taxon>Rhabditida</taxon>
        <taxon>Tylenchina</taxon>
        <taxon>Panagrolaimomorpha</taxon>
        <taxon>Strongyloidoidea</taxon>
        <taxon>Steinernematidae</taxon>
        <taxon>Steinernema</taxon>
    </lineage>
</organism>
<keyword evidence="1" id="KW-1185">Reference proteome</keyword>
<name>A0A1I7YR76_9BILA</name>
<sequence>MNSVPKIFVESVRLCLDRWSILESCKILSWWGQVFSQSSKNIHTLCVFVGKEEGKLYAAAQTILRDLVPLDSVDQKFITNFRILPYHGGYFHNWKEITLNQLQRLVRLIKPTTEGRPPVRYDSEFSNEIHLHGTTWIDKGILSMRLPVDSVNLWLNTEEILATAEEFLANTGPLYHITIWRTYSALKQGTVDALIDRFVPIDGGTFVLTRCANPTRVQLERLVVKCEKFNKKVTLVVWPEGFTDSSKVTDFFDFDKHYSRKMVREREVTATREGAKLRLHVKLSVTGYIRWELGSLE</sequence>
<dbReference type="Proteomes" id="UP000095287">
    <property type="component" value="Unplaced"/>
</dbReference>
<proteinExistence type="predicted"/>
<dbReference type="WBParaSite" id="L893_g18659.t1">
    <property type="protein sequence ID" value="L893_g18659.t1"/>
    <property type="gene ID" value="L893_g18659"/>
</dbReference>
<reference evidence="2" key="1">
    <citation type="submission" date="2016-11" db="UniProtKB">
        <authorList>
            <consortium name="WormBaseParasite"/>
        </authorList>
    </citation>
    <scope>IDENTIFICATION</scope>
</reference>
<dbReference type="AlphaFoldDB" id="A0A1I7YR76"/>
<evidence type="ECO:0000313" key="2">
    <source>
        <dbReference type="WBParaSite" id="L893_g18659.t1"/>
    </source>
</evidence>
<protein>
    <submittedName>
        <fullName evidence="2">FBA_2 domain-containing protein</fullName>
    </submittedName>
</protein>
<accession>A0A1I7YR76</accession>